<protein>
    <submittedName>
        <fullName evidence="2">Uncharacterized protein</fullName>
    </submittedName>
</protein>
<feature type="compositionally biased region" description="Basic and acidic residues" evidence="1">
    <location>
        <begin position="87"/>
        <end position="106"/>
    </location>
</feature>
<accession>A0A382Q8C0</accession>
<feature type="compositionally biased region" description="Basic and acidic residues" evidence="1">
    <location>
        <begin position="70"/>
        <end position="79"/>
    </location>
</feature>
<feature type="region of interest" description="Disordered" evidence="1">
    <location>
        <begin position="70"/>
        <end position="106"/>
    </location>
</feature>
<name>A0A382Q8C0_9ZZZZ</name>
<dbReference type="AlphaFoldDB" id="A0A382Q8C0"/>
<feature type="compositionally biased region" description="Basic and acidic residues" evidence="1">
    <location>
        <begin position="163"/>
        <end position="174"/>
    </location>
</feature>
<feature type="non-terminal residue" evidence="2">
    <location>
        <position position="1"/>
    </location>
</feature>
<feature type="compositionally biased region" description="Low complexity" evidence="1">
    <location>
        <begin position="146"/>
        <end position="162"/>
    </location>
</feature>
<reference evidence="2" key="1">
    <citation type="submission" date="2018-05" db="EMBL/GenBank/DDBJ databases">
        <authorList>
            <person name="Lanie J.A."/>
            <person name="Ng W.-L."/>
            <person name="Kazmierczak K.M."/>
            <person name="Andrzejewski T.M."/>
            <person name="Davidsen T.M."/>
            <person name="Wayne K.J."/>
            <person name="Tettelin H."/>
            <person name="Glass J.I."/>
            <person name="Rusch D."/>
            <person name="Podicherti R."/>
            <person name="Tsui H.-C.T."/>
            <person name="Winkler M.E."/>
        </authorList>
    </citation>
    <scope>NUCLEOTIDE SEQUENCE</scope>
</reference>
<organism evidence="2">
    <name type="scientific">marine metagenome</name>
    <dbReference type="NCBI Taxonomy" id="408172"/>
    <lineage>
        <taxon>unclassified sequences</taxon>
        <taxon>metagenomes</taxon>
        <taxon>ecological metagenomes</taxon>
    </lineage>
</organism>
<feature type="non-terminal residue" evidence="2">
    <location>
        <position position="334"/>
    </location>
</feature>
<sequence>DKALNLPESTVVSVYAVAKDYYRTDRKTRSLPVRIHILSEEEHAQLIQQNLESKMAELDDLVRREENLLDATEETRDMNPEDQNNDQTKKKIGRQEQEQRSISEKLKELSEEIKELAKEALKNKEMDPTDLAKMAENAQKMKELAEQQMKQAQQSLQQAQQSEQEREEKLDDAAKKEKEALEELKEMQEKTAEDMQDMYANTLVKRLQKIAKFEEDIARDFQENFTNLIGRRIVELPDRVRNIVNDAYGFQGIYSRKATGLQDEISRFYDATQDEKFGKVTKDMAEYHPAEKMEANAGLIIKNHTGKVIEGSKMLAKKFNEWADSLDPQNDGEG</sequence>
<dbReference type="EMBL" id="UINC01112596">
    <property type="protein sequence ID" value="SVC81656.1"/>
    <property type="molecule type" value="Genomic_DNA"/>
</dbReference>
<feature type="region of interest" description="Disordered" evidence="1">
    <location>
        <begin position="142"/>
        <end position="174"/>
    </location>
</feature>
<proteinExistence type="predicted"/>
<gene>
    <name evidence="2" type="ORF">METZ01_LOCUS334510</name>
</gene>
<evidence type="ECO:0000256" key="1">
    <source>
        <dbReference type="SAM" id="MobiDB-lite"/>
    </source>
</evidence>
<evidence type="ECO:0000313" key="2">
    <source>
        <dbReference type="EMBL" id="SVC81656.1"/>
    </source>
</evidence>